<reference evidence="1 2" key="1">
    <citation type="submission" date="2019-07" db="EMBL/GenBank/DDBJ databases">
        <title>Whole genome shotgun sequence of Terrabacter aerolatus NBRC 106305.</title>
        <authorList>
            <person name="Hosoyama A."/>
            <person name="Uohara A."/>
            <person name="Ohji S."/>
            <person name="Ichikawa N."/>
        </authorList>
    </citation>
    <scope>NUCLEOTIDE SEQUENCE [LARGE SCALE GENOMIC DNA]</scope>
    <source>
        <strain evidence="1 2">NBRC 106305</strain>
    </source>
</reference>
<accession>A0A512CZ37</accession>
<dbReference type="RefSeq" id="WP_186815071.1">
    <property type="nucleotide sequence ID" value="NZ_BAAARO010000002.1"/>
</dbReference>
<dbReference type="EMBL" id="BJYX01000005">
    <property type="protein sequence ID" value="GEO29485.1"/>
    <property type="molecule type" value="Genomic_DNA"/>
</dbReference>
<name>A0A512CZ37_9MICO</name>
<dbReference type="Proteomes" id="UP000321534">
    <property type="component" value="Unassembled WGS sequence"/>
</dbReference>
<keyword evidence="2" id="KW-1185">Reference proteome</keyword>
<evidence type="ECO:0000313" key="1">
    <source>
        <dbReference type="EMBL" id="GEO29485.1"/>
    </source>
</evidence>
<dbReference type="AlphaFoldDB" id="A0A512CZ37"/>
<proteinExistence type="predicted"/>
<comment type="caution">
    <text evidence="1">The sequence shown here is derived from an EMBL/GenBank/DDBJ whole genome shotgun (WGS) entry which is preliminary data.</text>
</comment>
<protein>
    <submittedName>
        <fullName evidence="1">Uncharacterized protein</fullName>
    </submittedName>
</protein>
<sequence length="52" mass="5213">MIAPLTGVMTGAMTGVMTGAMTGVMTGVMIGVEPTAVTGPRPLTPPQRARQA</sequence>
<gene>
    <name evidence="1" type="ORF">TAE01_12950</name>
</gene>
<organism evidence="1 2">
    <name type="scientific">Terrabacter aerolatus</name>
    <dbReference type="NCBI Taxonomy" id="422442"/>
    <lineage>
        <taxon>Bacteria</taxon>
        <taxon>Bacillati</taxon>
        <taxon>Actinomycetota</taxon>
        <taxon>Actinomycetes</taxon>
        <taxon>Micrococcales</taxon>
        <taxon>Intrasporangiaceae</taxon>
        <taxon>Terrabacter</taxon>
    </lineage>
</organism>
<evidence type="ECO:0000313" key="2">
    <source>
        <dbReference type="Proteomes" id="UP000321534"/>
    </source>
</evidence>